<evidence type="ECO:0000256" key="2">
    <source>
        <dbReference type="ARBA" id="ARBA00023002"/>
    </source>
</evidence>
<comment type="similarity">
    <text evidence="1">Belongs to the short-chain dehydrogenases/reductases (SDR) family.</text>
</comment>
<dbReference type="GO" id="GO:0016491">
    <property type="term" value="F:oxidoreductase activity"/>
    <property type="evidence" value="ECO:0007669"/>
    <property type="project" value="UniProtKB-KW"/>
</dbReference>
<keyword evidence="4" id="KW-1185">Reference proteome</keyword>
<gene>
    <name evidence="3" type="ORF">HMPREF9449_00116</name>
</gene>
<dbReference type="EMBL" id="ADMC01000001">
    <property type="protein sequence ID" value="EHP51114.1"/>
    <property type="molecule type" value="Genomic_DNA"/>
</dbReference>
<reference evidence="3 4" key="1">
    <citation type="submission" date="2012-01" db="EMBL/GenBank/DDBJ databases">
        <title>The Genome Sequence of Odoribacter laneus YIT 12061.</title>
        <authorList>
            <consortium name="The Broad Institute Genome Sequencing Platform"/>
            <person name="Earl A."/>
            <person name="Ward D."/>
            <person name="Feldgarden M."/>
            <person name="Gevers D."/>
            <person name="Morotomi M."/>
            <person name="Young S.K."/>
            <person name="Zeng Q."/>
            <person name="Gargeya S."/>
            <person name="Fitzgerald M."/>
            <person name="Haas B."/>
            <person name="Abouelleil A."/>
            <person name="Alvarado L."/>
            <person name="Arachchi H.M."/>
            <person name="Berlin A."/>
            <person name="Chapman S.B."/>
            <person name="Gearin G."/>
            <person name="Goldberg J."/>
            <person name="Griggs A."/>
            <person name="Gujja S."/>
            <person name="Hansen M."/>
            <person name="Heiman D."/>
            <person name="Howarth C."/>
            <person name="Larimer J."/>
            <person name="Lui A."/>
            <person name="MacDonald P.J.P."/>
            <person name="McCowen C."/>
            <person name="Montmayeur A."/>
            <person name="Murphy C."/>
            <person name="Neiman D."/>
            <person name="Pearson M."/>
            <person name="Priest M."/>
            <person name="Roberts A."/>
            <person name="Saif S."/>
            <person name="Shea T."/>
            <person name="Sisk P."/>
            <person name="Stolte C."/>
            <person name="Sykes S."/>
            <person name="Wortman J."/>
            <person name="Nusbaum C."/>
            <person name="Birren B."/>
        </authorList>
    </citation>
    <scope>NUCLEOTIDE SEQUENCE [LARGE SCALE GENOMIC DNA]</scope>
    <source>
        <strain evidence="3 4">YIT 12061</strain>
    </source>
</reference>
<dbReference type="STRING" id="742817.HMPREF9449_00116"/>
<dbReference type="Gene3D" id="3.40.50.720">
    <property type="entry name" value="NAD(P)-binding Rossmann-like Domain"/>
    <property type="match status" value="1"/>
</dbReference>
<dbReference type="PANTHER" id="PTHR43477">
    <property type="entry name" value="DIHYDROANTICAPSIN 7-DEHYDROGENASE"/>
    <property type="match status" value="1"/>
</dbReference>
<evidence type="ECO:0000313" key="3">
    <source>
        <dbReference type="EMBL" id="EHP51114.1"/>
    </source>
</evidence>
<evidence type="ECO:0008006" key="5">
    <source>
        <dbReference type="Google" id="ProtNLM"/>
    </source>
</evidence>
<dbReference type="eggNOG" id="COG1028">
    <property type="taxonomic scope" value="Bacteria"/>
</dbReference>
<dbReference type="HOGENOM" id="CLU_010194_1_0_10"/>
<dbReference type="Pfam" id="PF13561">
    <property type="entry name" value="adh_short_C2"/>
    <property type="match status" value="1"/>
</dbReference>
<evidence type="ECO:0000256" key="1">
    <source>
        <dbReference type="ARBA" id="ARBA00006484"/>
    </source>
</evidence>
<evidence type="ECO:0000313" key="4">
    <source>
        <dbReference type="Proteomes" id="UP000004892"/>
    </source>
</evidence>
<dbReference type="PANTHER" id="PTHR43477:SF1">
    <property type="entry name" value="DIHYDROANTICAPSIN 7-DEHYDROGENASE"/>
    <property type="match status" value="1"/>
</dbReference>
<dbReference type="PATRIC" id="fig|742817.3.peg.119"/>
<dbReference type="InterPro" id="IPR036291">
    <property type="entry name" value="NAD(P)-bd_dom_sf"/>
</dbReference>
<dbReference type="GeneID" id="98067786"/>
<comment type="caution">
    <text evidence="3">The sequence shown here is derived from an EMBL/GenBank/DDBJ whole genome shotgun (WGS) entry which is preliminary data.</text>
</comment>
<organism evidence="3 4">
    <name type="scientific">Odoribacter laneus YIT 12061</name>
    <dbReference type="NCBI Taxonomy" id="742817"/>
    <lineage>
        <taxon>Bacteria</taxon>
        <taxon>Pseudomonadati</taxon>
        <taxon>Bacteroidota</taxon>
        <taxon>Bacteroidia</taxon>
        <taxon>Bacteroidales</taxon>
        <taxon>Odoribacteraceae</taxon>
        <taxon>Odoribacter</taxon>
    </lineage>
</organism>
<name>H1DCQ9_9BACT</name>
<dbReference type="Proteomes" id="UP000004892">
    <property type="component" value="Unassembled WGS sequence"/>
</dbReference>
<accession>H1DCQ9</accession>
<proteinExistence type="inferred from homology"/>
<protein>
    <recommendedName>
        <fullName evidence="5">3-oxoacyl-[acyl-carrier-protein] reductase</fullName>
    </recommendedName>
</protein>
<dbReference type="CDD" id="cd05233">
    <property type="entry name" value="SDR_c"/>
    <property type="match status" value="1"/>
</dbReference>
<dbReference type="RefSeq" id="WP_009135270.1">
    <property type="nucleotide sequence ID" value="NZ_JH594596.1"/>
</dbReference>
<dbReference type="InterPro" id="IPR002347">
    <property type="entry name" value="SDR_fam"/>
</dbReference>
<dbReference type="PRINTS" id="PR00081">
    <property type="entry name" value="GDHRDH"/>
</dbReference>
<dbReference type="InterPro" id="IPR051122">
    <property type="entry name" value="SDR_DHRS6-like"/>
</dbReference>
<dbReference type="AlphaFoldDB" id="H1DCQ9"/>
<keyword evidence="2" id="KW-0560">Oxidoreductase</keyword>
<dbReference type="SUPFAM" id="SSF51735">
    <property type="entry name" value="NAD(P)-binding Rossmann-fold domains"/>
    <property type="match status" value="1"/>
</dbReference>
<sequence>MRPLLNFNNKNIIVAGVGGIGQATVLELASMGANIIMIDANEQALNETIFKLGQGKHSTHICDFSKVDTIEPLIKNIVKESGAIDAFVYCVGIGAVRPLKLSKYEFMRTVMDINFFSFIEMIRCISLKGNYNPKETNIVGISAIGAFLGNSTKTAYCASKGAMNAAVRCLAKELAPKNIRINTVAPGVTDTPMARASEDYGSESEEYKSILQRQYLGICSPNDITNAVVFLLSNMSNKITGSCLSVDGGKLSS</sequence>